<evidence type="ECO:0000259" key="4">
    <source>
        <dbReference type="Pfam" id="PF25023"/>
    </source>
</evidence>
<reference evidence="5 6" key="1">
    <citation type="journal article" date="2015" name="Int. J. Syst. Evol. Microbiol.">
        <title>Amycolatopsis rhabdoformis sp. nov., an actinomycete isolated from a tropical forest soil.</title>
        <authorList>
            <person name="Souza W.R."/>
            <person name="Silva R.E."/>
            <person name="Goodfellow M."/>
            <person name="Busarakam K."/>
            <person name="Figueiro F.S."/>
            <person name="Ferreira D."/>
            <person name="Rodrigues-Filho E."/>
            <person name="Moraes L.A.B."/>
            <person name="Zucchi T.D."/>
        </authorList>
    </citation>
    <scope>NUCLEOTIDE SEQUENCE [LARGE SCALE GENOMIC DNA]</scope>
    <source>
        <strain evidence="5 6">NCIMB 14900</strain>
    </source>
</reference>
<dbReference type="Gene3D" id="2.180.10.10">
    <property type="entry name" value="RHS repeat-associated core"/>
    <property type="match status" value="3"/>
</dbReference>
<evidence type="ECO:0000256" key="1">
    <source>
        <dbReference type="ARBA" id="ARBA00022737"/>
    </source>
</evidence>
<dbReference type="Pfam" id="PF25023">
    <property type="entry name" value="TEN_YD-shell"/>
    <property type="match status" value="1"/>
</dbReference>
<dbReference type="NCBIfam" id="TIGR01643">
    <property type="entry name" value="YD_repeat_2x"/>
    <property type="match status" value="11"/>
</dbReference>
<dbReference type="Pfam" id="PF05593">
    <property type="entry name" value="RHS_repeat"/>
    <property type="match status" value="4"/>
</dbReference>
<feature type="region of interest" description="Disordered" evidence="2">
    <location>
        <begin position="1440"/>
        <end position="1491"/>
    </location>
</feature>
<dbReference type="SUPFAM" id="SSF69304">
    <property type="entry name" value="Tricorn protease N-terminal domain"/>
    <property type="match status" value="1"/>
</dbReference>
<feature type="compositionally biased region" description="Basic and acidic residues" evidence="2">
    <location>
        <begin position="1458"/>
        <end position="1474"/>
    </location>
</feature>
<dbReference type="InterPro" id="IPR022385">
    <property type="entry name" value="Rhs_assc_core"/>
</dbReference>
<name>A0ABZ1I3N4_9PSEU</name>
<feature type="compositionally biased region" description="Polar residues" evidence="2">
    <location>
        <begin position="418"/>
        <end position="436"/>
    </location>
</feature>
<dbReference type="EMBL" id="CP142149">
    <property type="protein sequence ID" value="WSE29023.1"/>
    <property type="molecule type" value="Genomic_DNA"/>
</dbReference>
<feature type="compositionally biased region" description="Pro residues" evidence="2">
    <location>
        <begin position="368"/>
        <end position="396"/>
    </location>
</feature>
<dbReference type="Pfam" id="PF20148">
    <property type="entry name" value="DUF6531"/>
    <property type="match status" value="1"/>
</dbReference>
<dbReference type="PANTHER" id="PTHR32305:SF15">
    <property type="entry name" value="PROTEIN RHSA-RELATED"/>
    <property type="match status" value="1"/>
</dbReference>
<feature type="compositionally biased region" description="Basic and acidic residues" evidence="2">
    <location>
        <begin position="1539"/>
        <end position="1603"/>
    </location>
</feature>
<keyword evidence="6" id="KW-1185">Reference proteome</keyword>
<dbReference type="Proteomes" id="UP001330812">
    <property type="component" value="Chromosome"/>
</dbReference>
<dbReference type="SUPFAM" id="SSF159501">
    <property type="entry name" value="EreA/ChaN-like"/>
    <property type="match status" value="1"/>
</dbReference>
<dbReference type="NCBIfam" id="TIGR03696">
    <property type="entry name" value="Rhs_assc_core"/>
    <property type="match status" value="1"/>
</dbReference>
<evidence type="ECO:0000256" key="2">
    <source>
        <dbReference type="SAM" id="MobiDB-lite"/>
    </source>
</evidence>
<dbReference type="InterPro" id="IPR056823">
    <property type="entry name" value="TEN-like_YD-shell"/>
</dbReference>
<feature type="compositionally biased region" description="Gly residues" evidence="2">
    <location>
        <begin position="1780"/>
        <end position="1792"/>
    </location>
</feature>
<feature type="region of interest" description="Disordered" evidence="2">
    <location>
        <begin position="1776"/>
        <end position="1798"/>
    </location>
</feature>
<dbReference type="PANTHER" id="PTHR32305">
    <property type="match status" value="1"/>
</dbReference>
<feature type="region of interest" description="Disordered" evidence="2">
    <location>
        <begin position="1530"/>
        <end position="1603"/>
    </location>
</feature>
<organism evidence="5 6">
    <name type="scientific">Amycolatopsis rhabdoformis</name>
    <dbReference type="NCBI Taxonomy" id="1448059"/>
    <lineage>
        <taxon>Bacteria</taxon>
        <taxon>Bacillati</taxon>
        <taxon>Actinomycetota</taxon>
        <taxon>Actinomycetes</taxon>
        <taxon>Pseudonocardiales</taxon>
        <taxon>Pseudonocardiaceae</taxon>
        <taxon>Amycolatopsis</taxon>
    </lineage>
</organism>
<feature type="region of interest" description="Disordered" evidence="2">
    <location>
        <begin position="250"/>
        <end position="445"/>
    </location>
</feature>
<dbReference type="Gene3D" id="1.20.1260.20">
    <property type="entry name" value="PPE superfamily"/>
    <property type="match status" value="1"/>
</dbReference>
<dbReference type="InterPro" id="IPR045351">
    <property type="entry name" value="DUF6531"/>
</dbReference>
<accession>A0ABZ1I3N4</accession>
<evidence type="ECO:0000259" key="3">
    <source>
        <dbReference type="Pfam" id="PF20148"/>
    </source>
</evidence>
<dbReference type="InterPro" id="IPR038332">
    <property type="entry name" value="PPE_sf"/>
</dbReference>
<feature type="compositionally biased region" description="Gly residues" evidence="2">
    <location>
        <begin position="330"/>
        <end position="340"/>
    </location>
</feature>
<keyword evidence="1" id="KW-0677">Repeat</keyword>
<gene>
    <name evidence="5" type="ORF">VSH64_40425</name>
</gene>
<dbReference type="InterPro" id="IPR006530">
    <property type="entry name" value="YD"/>
</dbReference>
<sequence length="1798" mass="192216">MSNPLIAPTQDSTKAYSGITLLEDANDLKTAIETGDWASVAMGAVGTALDALSMAMDPFGAILAAGVGWLMEHVGPLKEALNGLTGNADQIAAQSETWKNVAAELGSVATDLQDMVNADLQSWTGSASDAYRQRSQDLAALLGSAQKGTEGAASGVKTAGEVVGAVRALVRDIIADLIGHMISWALQVVFTLGIGLSWVVPQVVNAVAKTASKITDVVTKLVKALKALIPLLKKAGTLFEDAGKALKGLKGGKITPPAKTKDLSGTPDAPPVKSGGADSGGTKAAGYEGAPKDYSPPPASKGADDGTHASGYEGAPKDYTPPPASKGADEGGSGGSGFTGSGTDYSPPAGKGGKSGDDATHASSTGDTPPPAKSSPPPAKTEPAPSDPPPLDPPPTDRGLGGGGGSAGKSGGAKDTTTKQSSVKDANTTPRSNDTPTADRLACGDPIDVSTGRVMLTQEDVRLDAALPLVLTRTHLSSYRIGRGFGASWASTLDQRLEADADGVHFAAEDGTFLQYPKPVVGGEVLPVTGPAWPLSRAMDGSYVLNQPDLGRALLFSGATGRLVTVSTPSGDQYFRFSYDDAGALTDVTHSAGHHVGVRTDDGRVTELTLLSGGAPVVLARFAYDERANLAEVRNSSDRPLRFGYDPEGRLASWEDRNGMWYRYAYDTQGRCVRAEGRDGDLRYRLAYEPRRTTAVDSLGAQTVFDLNDVFQVVAVTDPLGFTTRLEWDDRDRLLSSTDALGATTVNHYDEAGDLVEIVAADGSRTLAEYDDEHRPVKVVEADGAVWLREYTEDGDVAAAVDPLGARTRFEYAAPGRPATVTGPLGEVTRYEYDTAGLPVAVTDAVGATRRTVFDRFGRRAAETTALDAITRTAWTVEGEPLSVTRPDGTSVSFRHDGEGNLRETRAGTTVSRTDYAGFDRPVAVTAVDGSRVELSYDTETRVTAVRNELGARWHYEYDAAGRLAADVDYDGRRRTFRHDAAGRVVEQTSAGGRVLRFGYDALGRIVRLDADGAVATYEYDLAGRLVWAVNDDADLRRTYDAAGHLVTESVNGRVLASAFDASGRRVARTTPTGAHAEWRHDAAGRPIALLTAGRELASVRDLDGREIERRLGTTHLRQAWDARDRLVTQTLATGPGRPVRQRALHYRHDDTVTAVDDSLTGQRQLRRDPVGRPLAVDGPAAHEAYGYDAAGNLVQPGNRAYTGGLLTRDDTATYEYDADGKLVLRRTTDGNEWRYEWDGLERLVAVHTPTGQHWRYRYDALGRRIAKEHVDATGVLRSRTEFTWDGEQLAEQVSDGVRALVWHTEPGSGRVLTQTERVLHQASGDWRDHSLRAVVTDLAGAPTELLDAEQGVVWHGTLTAWGASTGPMPTPLRFAGQYHDEETGLHYNFHRYYDPNAARYLSPDPSGLSPAANPYAYVADPVGWTDPLGLAPCKLSFDQAHSTPAGPSLELRGPRKSGKDGRTPNKVRDEQKFNDIANTAGVPNPHKQRLSFNDDAQTLLEKNRGLGGQLRDQALDKNLVDPVAKDRASVEALGRNDPNTKDFWDQQDRRDRHTASEAVENNKTDPRDAGRDQDVDDRLRPVMDKTEGTGSLLKDHDGVVVGGKHDGKHPGLEMMRDNMGDLKQNGVNKVYLESLRDDAHNGMVKDFLNSPPGTPMHPDLDKYLKANGANGKLVGEVLESAKKEGVDVIGIGGNPARRDLDGNAGLFQRHAMFNSYGAESVRHHQAENPGKYVMEIGEAHAQQHTWSGANPVHIGGDNGVDLPRTSAGIGDILGVPQVNGGGSEGSLGRIGGSKDLK</sequence>
<dbReference type="InterPro" id="IPR031325">
    <property type="entry name" value="RHS_repeat"/>
</dbReference>
<feature type="compositionally biased region" description="Gly residues" evidence="2">
    <location>
        <begin position="399"/>
        <end position="411"/>
    </location>
</feature>
<evidence type="ECO:0000313" key="5">
    <source>
        <dbReference type="EMBL" id="WSE29023.1"/>
    </source>
</evidence>
<dbReference type="RefSeq" id="WP_326568012.1">
    <property type="nucleotide sequence ID" value="NZ_CP142149.1"/>
</dbReference>
<proteinExistence type="predicted"/>
<feature type="domain" description="Teneurin-like YD-shell" evidence="4">
    <location>
        <begin position="932"/>
        <end position="1075"/>
    </location>
</feature>
<feature type="domain" description="DUF6531" evidence="3">
    <location>
        <begin position="444"/>
        <end position="515"/>
    </location>
</feature>
<dbReference type="InterPro" id="IPR036689">
    <property type="entry name" value="ESAT-6-like_sf"/>
</dbReference>
<dbReference type="SUPFAM" id="SSF140453">
    <property type="entry name" value="EsxAB dimer-like"/>
    <property type="match status" value="1"/>
</dbReference>
<evidence type="ECO:0000313" key="6">
    <source>
        <dbReference type="Proteomes" id="UP001330812"/>
    </source>
</evidence>
<protein>
    <submittedName>
        <fullName evidence="5">RHS repeat-associated core domain-containing protein</fullName>
    </submittedName>
</protein>
<dbReference type="Gene3D" id="3.40.50.11550">
    <property type="match status" value="1"/>
</dbReference>
<dbReference type="InterPro" id="IPR050708">
    <property type="entry name" value="T6SS_VgrG/RHS"/>
</dbReference>